<dbReference type="OrthoDB" id="5078657at2759"/>
<reference evidence="1 2" key="1">
    <citation type="submission" date="2020-01" db="EMBL/GenBank/DDBJ databases">
        <title>Identification and distribution of gene clusters putatively required for synthesis of sphingolipid metabolism inhibitors in phylogenetically diverse species of the filamentous fungus Fusarium.</title>
        <authorList>
            <person name="Kim H.-S."/>
            <person name="Busman M."/>
            <person name="Brown D.W."/>
            <person name="Divon H."/>
            <person name="Uhlig S."/>
            <person name="Proctor R.H."/>
        </authorList>
    </citation>
    <scope>NUCLEOTIDE SEQUENCE [LARGE SCALE GENOMIC DNA]</scope>
    <source>
        <strain evidence="1 2">NRRL 20459</strain>
    </source>
</reference>
<keyword evidence="2" id="KW-1185">Reference proteome</keyword>
<evidence type="ECO:0000313" key="1">
    <source>
        <dbReference type="EMBL" id="KAF4461659.1"/>
    </source>
</evidence>
<accession>A0A8H4L5N3</accession>
<dbReference type="AlphaFoldDB" id="A0A8H4L5N3"/>
<dbReference type="EMBL" id="JAADYS010001673">
    <property type="protein sequence ID" value="KAF4461659.1"/>
    <property type="molecule type" value="Genomic_DNA"/>
</dbReference>
<sequence length="228" mass="25899">MSTTTTTEATTLPGSIEATATNLQHIDLKSNNLKSTSLPRPLVYEGDIPVARLRRMYRQMRSEPPKSLGRVVTLHPNWYACAQGIERLFTGLGLSEVQEYESGNTRFYSSTTEKPNEPRHILQWGEEHHGHLLVISKQESRVIPDDTNLRKGKILCPTKRPRGMRREMNILMNEVAYGVNRGKHLAHVFNVIKVTAQRDLAVWHLIRKKDHAGTEQTSGTIKTEPQNQ</sequence>
<proteinExistence type="predicted"/>
<organism evidence="1 2">
    <name type="scientific">Fusarium albosuccineum</name>
    <dbReference type="NCBI Taxonomy" id="1237068"/>
    <lineage>
        <taxon>Eukaryota</taxon>
        <taxon>Fungi</taxon>
        <taxon>Dikarya</taxon>
        <taxon>Ascomycota</taxon>
        <taxon>Pezizomycotina</taxon>
        <taxon>Sordariomycetes</taxon>
        <taxon>Hypocreomycetidae</taxon>
        <taxon>Hypocreales</taxon>
        <taxon>Nectriaceae</taxon>
        <taxon>Fusarium</taxon>
        <taxon>Fusarium decemcellulare species complex</taxon>
    </lineage>
</organism>
<dbReference type="Proteomes" id="UP000554235">
    <property type="component" value="Unassembled WGS sequence"/>
</dbReference>
<name>A0A8H4L5N3_9HYPO</name>
<gene>
    <name evidence="1" type="ORF">FALBO_11541</name>
</gene>
<evidence type="ECO:0000313" key="2">
    <source>
        <dbReference type="Proteomes" id="UP000554235"/>
    </source>
</evidence>
<protein>
    <submittedName>
        <fullName evidence="1">Uncharacterized protein</fullName>
    </submittedName>
</protein>
<comment type="caution">
    <text evidence="1">The sequence shown here is derived from an EMBL/GenBank/DDBJ whole genome shotgun (WGS) entry which is preliminary data.</text>
</comment>